<organism evidence="3 4">
    <name type="scientific">Mycena venus</name>
    <dbReference type="NCBI Taxonomy" id="2733690"/>
    <lineage>
        <taxon>Eukaryota</taxon>
        <taxon>Fungi</taxon>
        <taxon>Dikarya</taxon>
        <taxon>Basidiomycota</taxon>
        <taxon>Agaricomycotina</taxon>
        <taxon>Agaricomycetes</taxon>
        <taxon>Agaricomycetidae</taxon>
        <taxon>Agaricales</taxon>
        <taxon>Marasmiineae</taxon>
        <taxon>Mycenaceae</taxon>
        <taxon>Mycena</taxon>
    </lineage>
</organism>
<dbReference type="GO" id="GO:0004523">
    <property type="term" value="F:RNA-DNA hybrid ribonuclease activity"/>
    <property type="evidence" value="ECO:0007669"/>
    <property type="project" value="InterPro"/>
</dbReference>
<dbReference type="CDD" id="cd09276">
    <property type="entry name" value="Rnase_HI_RT_non_LTR"/>
    <property type="match status" value="1"/>
</dbReference>
<dbReference type="AlphaFoldDB" id="A0A8H6X3F7"/>
<dbReference type="EMBL" id="JACAZI010000029">
    <property type="protein sequence ID" value="KAF7333334.1"/>
    <property type="molecule type" value="Genomic_DNA"/>
</dbReference>
<feature type="compositionally biased region" description="Basic and acidic residues" evidence="1">
    <location>
        <begin position="79"/>
        <end position="103"/>
    </location>
</feature>
<dbReference type="Gene3D" id="3.30.420.10">
    <property type="entry name" value="Ribonuclease H-like superfamily/Ribonuclease H"/>
    <property type="match status" value="1"/>
</dbReference>
<dbReference type="InterPro" id="IPR036397">
    <property type="entry name" value="RNaseH_sf"/>
</dbReference>
<dbReference type="PROSITE" id="PS50879">
    <property type="entry name" value="RNASE_H_1"/>
    <property type="match status" value="1"/>
</dbReference>
<name>A0A8H6X3F7_9AGAR</name>
<dbReference type="InterPro" id="IPR012337">
    <property type="entry name" value="RNaseH-like_sf"/>
</dbReference>
<comment type="caution">
    <text evidence="3">The sequence shown here is derived from an EMBL/GenBank/DDBJ whole genome shotgun (WGS) entry which is preliminary data.</text>
</comment>
<feature type="domain" description="RNase H type-1" evidence="2">
    <location>
        <begin position="1"/>
        <end position="90"/>
    </location>
</feature>
<dbReference type="SUPFAM" id="SSF53098">
    <property type="entry name" value="Ribonuclease H-like"/>
    <property type="match status" value="1"/>
</dbReference>
<proteinExistence type="predicted"/>
<reference evidence="3" key="1">
    <citation type="submission" date="2020-05" db="EMBL/GenBank/DDBJ databases">
        <title>Mycena genomes resolve the evolution of fungal bioluminescence.</title>
        <authorList>
            <person name="Tsai I.J."/>
        </authorList>
    </citation>
    <scope>NUCLEOTIDE SEQUENCE</scope>
    <source>
        <strain evidence="3">CCC161011</strain>
    </source>
</reference>
<evidence type="ECO:0000313" key="3">
    <source>
        <dbReference type="EMBL" id="KAF7333334.1"/>
    </source>
</evidence>
<feature type="region of interest" description="Disordered" evidence="1">
    <location>
        <begin position="79"/>
        <end position="104"/>
    </location>
</feature>
<gene>
    <name evidence="3" type="ORF">MVEN_02348700</name>
</gene>
<keyword evidence="4" id="KW-1185">Reference proteome</keyword>
<evidence type="ECO:0000259" key="2">
    <source>
        <dbReference type="PROSITE" id="PS50879"/>
    </source>
</evidence>
<dbReference type="Proteomes" id="UP000620124">
    <property type="component" value="Unassembled WGS sequence"/>
</dbReference>
<accession>A0A8H6X3F7</accession>
<dbReference type="OrthoDB" id="3265515at2759"/>
<dbReference type="InterPro" id="IPR002156">
    <property type="entry name" value="RNaseH_domain"/>
</dbReference>
<evidence type="ECO:0000313" key="4">
    <source>
        <dbReference type="Proteomes" id="UP000620124"/>
    </source>
</evidence>
<dbReference type="GO" id="GO:0003676">
    <property type="term" value="F:nucleic acid binding"/>
    <property type="evidence" value="ECO:0007669"/>
    <property type="project" value="InterPro"/>
</dbReference>
<protein>
    <submittedName>
        <fullName evidence="3">RNase H domain-containing protein</fullName>
    </submittedName>
</protein>
<sequence length="297" mass="33379">MGGIMAMLLLGQQRRLSGPVTVVVDSQPAIRATRNTTSTPSHWIWDLWHKYARALARRHPNIQVNIRWAPGHVDIEGNERADEEAKKAAQDGDSSEHLPEPLRGRLPWSKSAARQAFNAELKATVTREWGRSTRYTRTMQYDAKLTNGSYIALAERLPRSLTVLLLQLRTGHVPLAKHLHKIGKADSPVCPGCRLADETVGHYLLHCPAHRDARRELRRAGGPQTEVISKLLGIPELLPHLFKYLGRTGRFHTVHGDLPHPPDLGRPAPRETIDFLINFNWPEKHPRTAAPLDAQPN</sequence>
<evidence type="ECO:0000256" key="1">
    <source>
        <dbReference type="SAM" id="MobiDB-lite"/>
    </source>
</evidence>